<dbReference type="GO" id="GO:0016538">
    <property type="term" value="F:cyclin-dependent protein serine/threonine kinase regulator activity"/>
    <property type="evidence" value="ECO:0007669"/>
    <property type="project" value="TreeGrafter"/>
</dbReference>
<feature type="domain" description="Cyclin N-terminal" evidence="2">
    <location>
        <begin position="57"/>
        <end position="149"/>
    </location>
</feature>
<dbReference type="InterPro" id="IPR013922">
    <property type="entry name" value="Cyclin_PHO80-like"/>
</dbReference>
<dbReference type="GO" id="GO:0005634">
    <property type="term" value="C:nucleus"/>
    <property type="evidence" value="ECO:0007669"/>
    <property type="project" value="TreeGrafter"/>
</dbReference>
<accession>S2JRV1</accession>
<name>S2JRV1_MUCC1</name>
<dbReference type="Pfam" id="PF00134">
    <property type="entry name" value="Cyclin_N"/>
    <property type="match status" value="1"/>
</dbReference>
<dbReference type="VEuPathDB" id="FungiDB:HMPREF1544_10739"/>
<keyword evidence="4" id="KW-1185">Reference proteome</keyword>
<dbReference type="PANTHER" id="PTHR15615:SF10">
    <property type="entry name" value="PHO85 CYCLIN-2-RELATED"/>
    <property type="match status" value="1"/>
</dbReference>
<gene>
    <name evidence="3" type="ORF">HMPREF1544_10739</name>
</gene>
<evidence type="ECO:0000256" key="1">
    <source>
        <dbReference type="SAM" id="MobiDB-lite"/>
    </source>
</evidence>
<dbReference type="AlphaFoldDB" id="S2JRV1"/>
<dbReference type="STRING" id="1220926.S2JRV1"/>
<evidence type="ECO:0000313" key="3">
    <source>
        <dbReference type="EMBL" id="EPB82530.1"/>
    </source>
</evidence>
<dbReference type="SUPFAM" id="SSF47954">
    <property type="entry name" value="Cyclin-like"/>
    <property type="match status" value="1"/>
</dbReference>
<feature type="compositionally biased region" description="Polar residues" evidence="1">
    <location>
        <begin position="216"/>
        <end position="226"/>
    </location>
</feature>
<dbReference type="CDD" id="cd20557">
    <property type="entry name" value="CYCLIN_ScPCL1-like"/>
    <property type="match status" value="1"/>
</dbReference>
<dbReference type="InParanoid" id="S2JRV1"/>
<reference evidence="4" key="1">
    <citation type="submission" date="2013-05" db="EMBL/GenBank/DDBJ databases">
        <title>The Genome sequence of Mucor circinelloides f. circinelloides 1006PhL.</title>
        <authorList>
            <consortium name="The Broad Institute Genomics Platform"/>
            <person name="Cuomo C."/>
            <person name="Earl A."/>
            <person name="Findley K."/>
            <person name="Lee S.C."/>
            <person name="Walker B."/>
            <person name="Young S."/>
            <person name="Zeng Q."/>
            <person name="Gargeya S."/>
            <person name="Fitzgerald M."/>
            <person name="Haas B."/>
            <person name="Abouelleil A."/>
            <person name="Allen A.W."/>
            <person name="Alvarado L."/>
            <person name="Arachchi H.M."/>
            <person name="Berlin A.M."/>
            <person name="Chapman S.B."/>
            <person name="Gainer-Dewar J."/>
            <person name="Goldberg J."/>
            <person name="Griggs A."/>
            <person name="Gujja S."/>
            <person name="Hansen M."/>
            <person name="Howarth C."/>
            <person name="Imamovic A."/>
            <person name="Ireland A."/>
            <person name="Larimer J."/>
            <person name="McCowan C."/>
            <person name="Murphy C."/>
            <person name="Pearson M."/>
            <person name="Poon T.W."/>
            <person name="Priest M."/>
            <person name="Roberts A."/>
            <person name="Saif S."/>
            <person name="Shea T."/>
            <person name="Sisk P."/>
            <person name="Sykes S."/>
            <person name="Wortman J."/>
            <person name="Nusbaum C."/>
            <person name="Birren B."/>
        </authorList>
    </citation>
    <scope>NUCLEOTIDE SEQUENCE [LARGE SCALE GENOMIC DNA]</scope>
    <source>
        <strain evidence="4">1006PhL</strain>
    </source>
</reference>
<dbReference type="InterPro" id="IPR006671">
    <property type="entry name" value="Cyclin_N"/>
</dbReference>
<dbReference type="OrthoDB" id="10250320at2759"/>
<dbReference type="Proteomes" id="UP000014254">
    <property type="component" value="Unassembled WGS sequence"/>
</dbReference>
<organism evidence="3 4">
    <name type="scientific">Mucor circinelloides f. circinelloides (strain 1006PhL)</name>
    <name type="common">Mucormycosis agent</name>
    <name type="synonym">Calyptromyces circinelloides</name>
    <dbReference type="NCBI Taxonomy" id="1220926"/>
    <lineage>
        <taxon>Eukaryota</taxon>
        <taxon>Fungi</taxon>
        <taxon>Fungi incertae sedis</taxon>
        <taxon>Mucoromycota</taxon>
        <taxon>Mucoromycotina</taxon>
        <taxon>Mucoromycetes</taxon>
        <taxon>Mucorales</taxon>
        <taxon>Mucorineae</taxon>
        <taxon>Mucoraceae</taxon>
        <taxon>Mucor</taxon>
    </lineage>
</organism>
<dbReference type="PANTHER" id="PTHR15615">
    <property type="match status" value="1"/>
</dbReference>
<dbReference type="Gene3D" id="1.10.472.10">
    <property type="entry name" value="Cyclin-like"/>
    <property type="match status" value="1"/>
</dbReference>
<dbReference type="OMA" id="HENYKSP"/>
<evidence type="ECO:0000259" key="2">
    <source>
        <dbReference type="Pfam" id="PF00134"/>
    </source>
</evidence>
<feature type="region of interest" description="Disordered" evidence="1">
    <location>
        <begin position="209"/>
        <end position="242"/>
    </location>
</feature>
<dbReference type="eggNOG" id="KOG1674">
    <property type="taxonomic scope" value="Eukaryota"/>
</dbReference>
<dbReference type="EMBL" id="KE124110">
    <property type="protein sequence ID" value="EPB82530.1"/>
    <property type="molecule type" value="Genomic_DNA"/>
</dbReference>
<dbReference type="InterPro" id="IPR036915">
    <property type="entry name" value="Cyclin-like_sf"/>
</dbReference>
<evidence type="ECO:0000313" key="4">
    <source>
        <dbReference type="Proteomes" id="UP000014254"/>
    </source>
</evidence>
<dbReference type="GO" id="GO:0000307">
    <property type="term" value="C:cyclin-dependent protein kinase holoenzyme complex"/>
    <property type="evidence" value="ECO:0007669"/>
    <property type="project" value="TreeGrafter"/>
</dbReference>
<dbReference type="GO" id="GO:0019901">
    <property type="term" value="F:protein kinase binding"/>
    <property type="evidence" value="ECO:0007669"/>
    <property type="project" value="InterPro"/>
</dbReference>
<sequence length="282" mass="32564">MNSNTSYNDIDRRMKYLIDRPASNHLLAHISHQASLVIPCHHVHENYKSPIPPLPTFVNLLAKRSCARTGTLLASLVLLDRLRQRLAQFARGMPCTCQRIFLATLIVTTKILHDTSPKNKHWTKYAVYFTLPEINLMEKQLLALMNYQLIISEKDMYYSFITYDNTIGLQLPPIVPHHDRSYIPKSASFNTNYCCQPVLSNIILQQQQQQQRYRHSNTTTATNTRKSSNRKRLNISTSSSSSSLSSMEDLIVTPTTTDMYYNNKNNKHANHNFIYPMKINPY</sequence>
<proteinExistence type="predicted"/>
<protein>
    <recommendedName>
        <fullName evidence="2">Cyclin N-terminal domain-containing protein</fullName>
    </recommendedName>
</protein>